<evidence type="ECO:0000256" key="6">
    <source>
        <dbReference type="ARBA" id="ARBA00022829"/>
    </source>
</evidence>
<dbReference type="InterPro" id="IPR023009">
    <property type="entry name" value="Tyrosine_recombinase_XerC/XerD"/>
</dbReference>
<dbReference type="PROSITE" id="PS51898">
    <property type="entry name" value="TYR_RECOMBINASE"/>
    <property type="match status" value="1"/>
</dbReference>
<dbReference type="Proteomes" id="UP000825679">
    <property type="component" value="Chromosome"/>
</dbReference>
<dbReference type="Pfam" id="PF00589">
    <property type="entry name" value="Phage_integrase"/>
    <property type="match status" value="1"/>
</dbReference>
<dbReference type="HAMAP" id="MF_01808">
    <property type="entry name" value="Recomb_XerC_XerD"/>
    <property type="match status" value="1"/>
</dbReference>
<gene>
    <name evidence="11 14" type="primary">xerD</name>
    <name evidence="14" type="ORF">K4H28_11510</name>
</gene>
<comment type="function">
    <text evidence="11">Site-specific tyrosine recombinase, which acts by catalyzing the cutting and rejoining of the recombining DNA molecules. The XerC-XerD complex is essential to convert dimers of the bacterial chromosome into monomers to permit their segregation at cell division. It also contributes to the segregational stability of plasmids.</text>
</comment>
<dbReference type="SUPFAM" id="SSF56349">
    <property type="entry name" value="DNA breaking-rejoining enzymes"/>
    <property type="match status" value="1"/>
</dbReference>
<feature type="domain" description="Core-binding (CB)" evidence="13">
    <location>
        <begin position="12"/>
        <end position="97"/>
    </location>
</feature>
<feature type="domain" description="Tyr recombinase" evidence="12">
    <location>
        <begin position="118"/>
        <end position="303"/>
    </location>
</feature>
<keyword evidence="5 11" id="KW-0132">Cell division</keyword>
<dbReference type="PROSITE" id="PS51900">
    <property type="entry name" value="CB"/>
    <property type="match status" value="1"/>
</dbReference>
<evidence type="ECO:0000256" key="7">
    <source>
        <dbReference type="ARBA" id="ARBA00022908"/>
    </source>
</evidence>
<evidence type="ECO:0000256" key="10">
    <source>
        <dbReference type="ARBA" id="ARBA00023306"/>
    </source>
</evidence>
<dbReference type="HAMAP" id="MF_01807">
    <property type="entry name" value="Recomb_XerD"/>
    <property type="match status" value="1"/>
</dbReference>
<feature type="active site" evidence="11">
    <location>
        <position position="281"/>
    </location>
</feature>
<feature type="active site" evidence="11">
    <location>
        <position position="158"/>
    </location>
</feature>
<feature type="active site" evidence="11">
    <location>
        <position position="255"/>
    </location>
</feature>
<dbReference type="RefSeq" id="WP_221005336.1">
    <property type="nucleotide sequence ID" value="NZ_CP081150.1"/>
</dbReference>
<evidence type="ECO:0000313" key="15">
    <source>
        <dbReference type="Proteomes" id="UP000825679"/>
    </source>
</evidence>
<keyword evidence="9 11" id="KW-0233">DNA recombination</keyword>
<feature type="active site" description="O-(3'-phospho-DNA)-tyrosine intermediate" evidence="11">
    <location>
        <position position="290"/>
    </location>
</feature>
<dbReference type="CDD" id="cd00798">
    <property type="entry name" value="INT_XerDC_C"/>
    <property type="match status" value="1"/>
</dbReference>
<dbReference type="InterPro" id="IPR013762">
    <property type="entry name" value="Integrase-like_cat_sf"/>
</dbReference>
<comment type="subunit">
    <text evidence="11">Forms a cyclic heterotetrameric complex composed of two molecules of XerC and two molecules of XerD.</text>
</comment>
<evidence type="ECO:0000256" key="3">
    <source>
        <dbReference type="ARBA" id="ARBA00015810"/>
    </source>
</evidence>
<evidence type="ECO:0000256" key="4">
    <source>
        <dbReference type="ARBA" id="ARBA00022490"/>
    </source>
</evidence>
<keyword evidence="8 11" id="KW-0238">DNA-binding</keyword>
<organism evidence="14 15">
    <name type="scientific">Deefgea tanakiae</name>
    <dbReference type="NCBI Taxonomy" id="2865840"/>
    <lineage>
        <taxon>Bacteria</taxon>
        <taxon>Pseudomonadati</taxon>
        <taxon>Pseudomonadota</taxon>
        <taxon>Betaproteobacteria</taxon>
        <taxon>Neisseriales</taxon>
        <taxon>Chitinibacteraceae</taxon>
        <taxon>Deefgea</taxon>
    </lineage>
</organism>
<comment type="subcellular location">
    <subcellularLocation>
        <location evidence="1 11">Cytoplasm</location>
    </subcellularLocation>
</comment>
<name>A0ABX8Z2Y2_9NEIS</name>
<keyword evidence="10 11" id="KW-0131">Cell cycle</keyword>
<dbReference type="PANTHER" id="PTHR30349:SF90">
    <property type="entry name" value="TYROSINE RECOMBINASE XERD"/>
    <property type="match status" value="1"/>
</dbReference>
<keyword evidence="6 11" id="KW-0159">Chromosome partition</keyword>
<feature type="active site" evidence="11">
    <location>
        <position position="258"/>
    </location>
</feature>
<dbReference type="Pfam" id="PF02899">
    <property type="entry name" value="Phage_int_SAM_1"/>
    <property type="match status" value="1"/>
</dbReference>
<dbReference type="NCBIfam" id="TIGR02225">
    <property type="entry name" value="recomb_XerD"/>
    <property type="match status" value="1"/>
</dbReference>
<evidence type="ECO:0000256" key="8">
    <source>
        <dbReference type="ARBA" id="ARBA00023125"/>
    </source>
</evidence>
<evidence type="ECO:0000256" key="9">
    <source>
        <dbReference type="ARBA" id="ARBA00023172"/>
    </source>
</evidence>
<evidence type="ECO:0000256" key="5">
    <source>
        <dbReference type="ARBA" id="ARBA00022618"/>
    </source>
</evidence>
<evidence type="ECO:0000256" key="2">
    <source>
        <dbReference type="ARBA" id="ARBA00010450"/>
    </source>
</evidence>
<dbReference type="PANTHER" id="PTHR30349">
    <property type="entry name" value="PHAGE INTEGRASE-RELATED"/>
    <property type="match status" value="1"/>
</dbReference>
<keyword evidence="4 11" id="KW-0963">Cytoplasm</keyword>
<sequence length="309" mass="35132">MPNKPALPEVAERELEIINQFLDLIWLDDGLAINTIESYRRDLFIWANWLQAETAHTLMTADRDAVQAFMARQSRDMKAATLARRMASLRKFYRHAVLNAQITVDPSAELSSPRRVRPLPKALSEDRIEALLAAPDLETTAGIRDRAMLELMYATGLRVTELVTLSVNEVYLREKYIRVVNGKGGKQRLVPIGDWAADWLTRYLCESRLLLIKQPSEGCLFINQRGEPLTRQGCWYIIKQYAELAQIPAELLSPHVLRHAFATHLLNHGADLRVVQMLLGHSDITTTQIYTQVAAARLKSLHQTHHPRG</sequence>
<accession>A0ABX8Z2Y2</accession>
<dbReference type="InterPro" id="IPR010998">
    <property type="entry name" value="Integrase_recombinase_N"/>
</dbReference>
<evidence type="ECO:0000256" key="1">
    <source>
        <dbReference type="ARBA" id="ARBA00004496"/>
    </source>
</evidence>
<feature type="active site" evidence="11">
    <location>
        <position position="183"/>
    </location>
</feature>
<keyword evidence="7 11" id="KW-0229">DNA integration</keyword>
<dbReference type="InterPro" id="IPR002104">
    <property type="entry name" value="Integrase_catalytic"/>
</dbReference>
<evidence type="ECO:0000256" key="11">
    <source>
        <dbReference type="HAMAP-Rule" id="MF_01807"/>
    </source>
</evidence>
<dbReference type="Gene3D" id="1.10.150.130">
    <property type="match status" value="1"/>
</dbReference>
<dbReference type="SUPFAM" id="SSF47823">
    <property type="entry name" value="lambda integrase-like, N-terminal domain"/>
    <property type="match status" value="1"/>
</dbReference>
<proteinExistence type="inferred from homology"/>
<dbReference type="NCBIfam" id="NF001399">
    <property type="entry name" value="PRK00283.1"/>
    <property type="match status" value="1"/>
</dbReference>
<dbReference type="InterPro" id="IPR004107">
    <property type="entry name" value="Integrase_SAM-like_N"/>
</dbReference>
<dbReference type="EMBL" id="CP081150">
    <property type="protein sequence ID" value="QZA76938.1"/>
    <property type="molecule type" value="Genomic_DNA"/>
</dbReference>
<dbReference type="InterPro" id="IPR044068">
    <property type="entry name" value="CB"/>
</dbReference>
<dbReference type="Gene3D" id="1.10.443.10">
    <property type="entry name" value="Intergrase catalytic core"/>
    <property type="match status" value="1"/>
</dbReference>
<keyword evidence="15" id="KW-1185">Reference proteome</keyword>
<dbReference type="InterPro" id="IPR050090">
    <property type="entry name" value="Tyrosine_recombinase_XerCD"/>
</dbReference>
<evidence type="ECO:0000313" key="14">
    <source>
        <dbReference type="EMBL" id="QZA76938.1"/>
    </source>
</evidence>
<evidence type="ECO:0000259" key="13">
    <source>
        <dbReference type="PROSITE" id="PS51900"/>
    </source>
</evidence>
<comment type="similarity">
    <text evidence="2 11">Belongs to the 'phage' integrase family. XerD subfamily.</text>
</comment>
<dbReference type="InterPro" id="IPR011010">
    <property type="entry name" value="DNA_brk_join_enz"/>
</dbReference>
<evidence type="ECO:0000259" key="12">
    <source>
        <dbReference type="PROSITE" id="PS51898"/>
    </source>
</evidence>
<dbReference type="InterPro" id="IPR011932">
    <property type="entry name" value="Recomb_XerD"/>
</dbReference>
<protein>
    <recommendedName>
        <fullName evidence="3 11">Tyrosine recombinase XerD</fullName>
    </recommendedName>
</protein>
<reference evidence="14 15" key="1">
    <citation type="submission" date="2021-08" db="EMBL/GenBank/DDBJ databases">
        <title>complete genome sequencing of Deefgea sp. D25.</title>
        <authorList>
            <person name="Bae J.-W."/>
            <person name="Gim D.-H."/>
        </authorList>
    </citation>
    <scope>NUCLEOTIDE SEQUENCE [LARGE SCALE GENOMIC DNA]</scope>
    <source>
        <strain evidence="14 15">D25</strain>
    </source>
</reference>